<proteinExistence type="predicted"/>
<feature type="compositionally biased region" description="Basic residues" evidence="1">
    <location>
        <begin position="332"/>
        <end position="343"/>
    </location>
</feature>
<reference evidence="2 3" key="1">
    <citation type="submission" date="2016-07" db="EMBL/GenBank/DDBJ databases">
        <title>Pervasive Adenine N6-methylation of Active Genes in Fungi.</title>
        <authorList>
            <consortium name="DOE Joint Genome Institute"/>
            <person name="Mondo S.J."/>
            <person name="Dannebaum R.O."/>
            <person name="Kuo R.C."/>
            <person name="Labutti K."/>
            <person name="Haridas S."/>
            <person name="Kuo A."/>
            <person name="Salamov A."/>
            <person name="Ahrendt S.R."/>
            <person name="Lipzen A."/>
            <person name="Sullivan W."/>
            <person name="Andreopoulos W.B."/>
            <person name="Clum A."/>
            <person name="Lindquist E."/>
            <person name="Daum C."/>
            <person name="Ramamoorthy G.K."/>
            <person name="Gryganskyi A."/>
            <person name="Culley D."/>
            <person name="Magnuson J.K."/>
            <person name="James T.Y."/>
            <person name="O'Malley M.A."/>
            <person name="Stajich J.E."/>
            <person name="Spatafora J.W."/>
            <person name="Visel A."/>
            <person name="Grigoriev I.V."/>
        </authorList>
    </citation>
    <scope>NUCLEOTIDE SEQUENCE [LARGE SCALE GENOMIC DNA]</scope>
    <source>
        <strain evidence="2 3">68-887.2</strain>
    </source>
</reference>
<feature type="compositionally biased region" description="Polar residues" evidence="1">
    <location>
        <begin position="1"/>
        <end position="28"/>
    </location>
</feature>
<organism evidence="2 3">
    <name type="scientific">Naematelia encephala</name>
    <dbReference type="NCBI Taxonomy" id="71784"/>
    <lineage>
        <taxon>Eukaryota</taxon>
        <taxon>Fungi</taxon>
        <taxon>Dikarya</taxon>
        <taxon>Basidiomycota</taxon>
        <taxon>Agaricomycotina</taxon>
        <taxon>Tremellomycetes</taxon>
        <taxon>Tremellales</taxon>
        <taxon>Naemateliaceae</taxon>
        <taxon>Naematelia</taxon>
    </lineage>
</organism>
<feature type="region of interest" description="Disordered" evidence="1">
    <location>
        <begin position="315"/>
        <end position="412"/>
    </location>
</feature>
<feature type="compositionally biased region" description="Polar residues" evidence="1">
    <location>
        <begin position="35"/>
        <end position="55"/>
    </location>
</feature>
<evidence type="ECO:0000256" key="1">
    <source>
        <dbReference type="SAM" id="MobiDB-lite"/>
    </source>
</evidence>
<gene>
    <name evidence="2" type="ORF">BCR39DRAFT_96852</name>
</gene>
<name>A0A1Y2B8X3_9TREE</name>
<feature type="compositionally biased region" description="Basic and acidic residues" evidence="1">
    <location>
        <begin position="684"/>
        <end position="705"/>
    </location>
</feature>
<evidence type="ECO:0000313" key="3">
    <source>
        <dbReference type="Proteomes" id="UP000193986"/>
    </source>
</evidence>
<feature type="region of interest" description="Disordered" evidence="1">
    <location>
        <begin position="121"/>
        <end position="155"/>
    </location>
</feature>
<feature type="compositionally biased region" description="Basic and acidic residues" evidence="1">
    <location>
        <begin position="322"/>
        <end position="331"/>
    </location>
</feature>
<protein>
    <submittedName>
        <fullName evidence="2">Uncharacterized protein</fullName>
    </submittedName>
</protein>
<accession>A0A1Y2B8X3</accession>
<feature type="region of interest" description="Disordered" evidence="1">
    <location>
        <begin position="1"/>
        <end position="71"/>
    </location>
</feature>
<dbReference type="AlphaFoldDB" id="A0A1Y2B8X3"/>
<keyword evidence="3" id="KW-1185">Reference proteome</keyword>
<dbReference type="Proteomes" id="UP000193986">
    <property type="component" value="Unassembled WGS sequence"/>
</dbReference>
<dbReference type="InParanoid" id="A0A1Y2B8X3"/>
<evidence type="ECO:0000313" key="2">
    <source>
        <dbReference type="EMBL" id="ORY31273.1"/>
    </source>
</evidence>
<feature type="compositionally biased region" description="Acidic residues" evidence="1">
    <location>
        <begin position="375"/>
        <end position="393"/>
    </location>
</feature>
<dbReference type="EMBL" id="MCFC01000016">
    <property type="protein sequence ID" value="ORY31273.1"/>
    <property type="molecule type" value="Genomic_DNA"/>
</dbReference>
<comment type="caution">
    <text evidence="2">The sequence shown here is derived from an EMBL/GenBank/DDBJ whole genome shotgun (WGS) entry which is preliminary data.</text>
</comment>
<dbReference type="OrthoDB" id="2591172at2759"/>
<sequence length="717" mass="79458">MNMTSVSLSSQYDQVRPQSHQGIHSSPAESPRIQRPSSQASLHLPPTNFSPSVDTGHSPHPLTAYPGAHSQPQYRFYQPNLSLPYPTTAPPMPFYPTGPTPMYDPRGAQPMMRTISHAHPMNSATDHTESSRYSSSPHSAGADAPATASIAPPGYPMFQMQGNEPRIGHINPALFNNSNNNYPMSRSTSGASDTGDMNTRLLTPHYTYREELSPGAQDLRKVSDSLGRMSASRFFPQNFTPSADLNGHALGFAPHTQPDSMYLARGGYTNEAHFALSAERGDIKPDATYGDNEYERERVKQIHANRRLLEEVGLGGGGGFARPHDSNMNHDRTRKASTPLKKRLASERVRASPRLASLHRNVSYADLDGGAGSEPSDDDEDQYSMGDVDDEDEFRPTKKSKGSKGGYGRKTSYSQQRVVRRVELSLWGLLEVFPEIPRLFPLFYYTLNNDLTINSDSVPLIGSIPSTVTPLEKGDTLQAFFHRGRRVLAQIDAFTSRCDRKYEGPEEKWPEMDYHTRIAIRDVRRKVVERCENYKYTRRDILDKVLGKNKWQPIEHGLIDWRPGMVDNDPAGDLANVTLTLPTPPPSVYAAQQRQAYPNRTIRPFPSRTRPVSITMGEPESAASAYATPSSATPMLTAHGFSYAHQQTSAPMYGEDQVPMSVQLPSSTTLATPEATLAPPPSWDDVKTHRSDDELDVDGKGHDDSDNADGLENLWHG</sequence>
<feature type="region of interest" description="Disordered" evidence="1">
    <location>
        <begin position="672"/>
        <end position="717"/>
    </location>
</feature>